<dbReference type="RefSeq" id="YP_009227023.1">
    <property type="nucleotide sequence ID" value="NC_029121.1"/>
</dbReference>
<dbReference type="Proteomes" id="UP000030232">
    <property type="component" value="Segment"/>
</dbReference>
<dbReference type="GeneID" id="26797930"/>
<dbReference type="KEGG" id="vg:26797930"/>
<name>A0A0A0PKW9_9CAUD</name>
<protein>
    <recommendedName>
        <fullName evidence="3">Repressor Rok winged helix domain-containing protein</fullName>
    </recommendedName>
</protein>
<feature type="region of interest" description="Disordered" evidence="2">
    <location>
        <begin position="101"/>
        <end position="125"/>
    </location>
</feature>
<gene>
    <name evidence="4" type="ORF">Bp8pC_116</name>
</gene>
<evidence type="ECO:0000313" key="5">
    <source>
        <dbReference type="Proteomes" id="UP000030232"/>
    </source>
</evidence>
<evidence type="ECO:0000313" key="4">
    <source>
        <dbReference type="EMBL" id="AHJ87546.1"/>
    </source>
</evidence>
<proteinExistence type="predicted"/>
<keyword evidence="5" id="KW-1185">Reference proteome</keyword>
<dbReference type="OrthoDB" id="15324at10239"/>
<accession>A0A0A0PKW9</accession>
<feature type="coiled-coil region" evidence="1">
    <location>
        <begin position="29"/>
        <end position="76"/>
    </location>
</feature>
<dbReference type="EMBL" id="KJ010547">
    <property type="protein sequence ID" value="AHJ87546.1"/>
    <property type="molecule type" value="Genomic_DNA"/>
</dbReference>
<feature type="domain" description="Repressor Rok winged helix" evidence="3">
    <location>
        <begin position="138"/>
        <end position="190"/>
    </location>
</feature>
<dbReference type="Pfam" id="PF23159">
    <property type="entry name" value="WHD_Rok"/>
    <property type="match status" value="1"/>
</dbReference>
<sequence>MEKMYTEREANRMYAEYLKQQVIYHQSRIEMVQEELKGVVEKIEKLDSISLPLIDANKIENNIADQEDEIAATVRMYNQNQQVMYPNTVVDNNDDDVPPPFESPIKATNTSKGKRRGKYRTSRAGAERRDVKKVARLIVNILKEAGEPLTLNEIKLELEGRKIPTHSIYALLQQVREYEPRIAKANWGYYRYKGE</sequence>
<dbReference type="InterPro" id="IPR056984">
    <property type="entry name" value="WH_Rok"/>
</dbReference>
<evidence type="ECO:0000256" key="2">
    <source>
        <dbReference type="SAM" id="MobiDB-lite"/>
    </source>
</evidence>
<evidence type="ECO:0000259" key="3">
    <source>
        <dbReference type="Pfam" id="PF23159"/>
    </source>
</evidence>
<reference evidence="4 5" key="1">
    <citation type="journal article" date="2015" name="Appl. Environ. Microbiol.">
        <title>Effects of actin-like proteins encoded by two Bacillus pumilus phages on unstable lysogeny, revealed by genomic analysis.</title>
        <authorList>
            <person name="Yuan Y."/>
            <person name="Peng Q."/>
            <person name="Wu D."/>
            <person name="Kou Z."/>
            <person name="Wu Y."/>
            <person name="Liu P."/>
            <person name="Gao M."/>
        </authorList>
    </citation>
    <scope>NUCLEOTIDE SEQUENCE [LARGE SCALE GENOMIC DNA]</scope>
</reference>
<organism evidence="4 5">
    <name type="scientific">Bacillus phage Bp8p-C</name>
    <dbReference type="NCBI Taxonomy" id="1445810"/>
    <lineage>
        <taxon>Viruses</taxon>
        <taxon>Duplodnaviria</taxon>
        <taxon>Heunggongvirae</taxon>
        <taxon>Uroviricota</taxon>
        <taxon>Caudoviricetes</taxon>
        <taxon>Herelleviridae</taxon>
        <taxon>Bastillevirinae</taxon>
        <taxon>Agatevirus</taxon>
        <taxon>Agatevirus Bp8pC</taxon>
    </lineage>
</organism>
<feature type="compositionally biased region" description="Basic residues" evidence="2">
    <location>
        <begin position="112"/>
        <end position="121"/>
    </location>
</feature>
<evidence type="ECO:0000256" key="1">
    <source>
        <dbReference type="SAM" id="Coils"/>
    </source>
</evidence>
<keyword evidence="1" id="KW-0175">Coiled coil</keyword>